<dbReference type="STRING" id="1291052.FC18_GL001411"/>
<evidence type="ECO:0000313" key="5">
    <source>
        <dbReference type="Proteomes" id="UP000051679"/>
    </source>
</evidence>
<dbReference type="InterPro" id="IPR051799">
    <property type="entry name" value="NADH_flavin_oxidoreductase"/>
</dbReference>
<evidence type="ECO:0000256" key="1">
    <source>
        <dbReference type="ARBA" id="ARBA00022630"/>
    </source>
</evidence>
<dbReference type="Proteomes" id="UP000051679">
    <property type="component" value="Unassembled WGS sequence"/>
</dbReference>
<gene>
    <name evidence="4" type="ORF">FC18_GL001411</name>
</gene>
<dbReference type="InterPro" id="IPR013785">
    <property type="entry name" value="Aldolase_TIM"/>
</dbReference>
<protein>
    <submittedName>
        <fullName evidence="4">Oxidoreductase</fullName>
    </submittedName>
</protein>
<keyword evidence="1" id="KW-0285">Flavoprotein</keyword>
<keyword evidence="5" id="KW-1185">Reference proteome</keyword>
<keyword evidence="2" id="KW-0560">Oxidoreductase</keyword>
<dbReference type="SUPFAM" id="SSF51395">
    <property type="entry name" value="FMN-linked oxidoreductases"/>
    <property type="match status" value="1"/>
</dbReference>
<dbReference type="Gene3D" id="3.20.20.70">
    <property type="entry name" value="Aldolase class I"/>
    <property type="match status" value="1"/>
</dbReference>
<dbReference type="EMBL" id="AYYO01000023">
    <property type="protein sequence ID" value="KRM55377.1"/>
    <property type="molecule type" value="Genomic_DNA"/>
</dbReference>
<feature type="domain" description="NADH:flavin oxidoreductase/NADH oxidase N-terminal" evidence="3">
    <location>
        <begin position="6"/>
        <end position="328"/>
    </location>
</feature>
<dbReference type="PATRIC" id="fig|1291052.5.peg.1429"/>
<dbReference type="OrthoDB" id="9772736at2"/>
<dbReference type="GO" id="GO:0010181">
    <property type="term" value="F:FMN binding"/>
    <property type="evidence" value="ECO:0007669"/>
    <property type="project" value="InterPro"/>
</dbReference>
<dbReference type="CDD" id="cd04735">
    <property type="entry name" value="OYE_like_4_FMN"/>
    <property type="match status" value="1"/>
</dbReference>
<evidence type="ECO:0000256" key="2">
    <source>
        <dbReference type="ARBA" id="ARBA00023002"/>
    </source>
</evidence>
<dbReference type="PANTHER" id="PTHR43656">
    <property type="entry name" value="BINDING OXIDOREDUCTASE, PUTATIVE (AFU_ORTHOLOGUE AFUA_2G08260)-RELATED"/>
    <property type="match status" value="1"/>
</dbReference>
<evidence type="ECO:0000313" key="4">
    <source>
        <dbReference type="EMBL" id="KRM55377.1"/>
    </source>
</evidence>
<reference evidence="4 5" key="1">
    <citation type="journal article" date="2015" name="Genome Announc.">
        <title>Expanding the biotechnology potential of lactobacilli through comparative genomics of 213 strains and associated genera.</title>
        <authorList>
            <person name="Sun Z."/>
            <person name="Harris H.M."/>
            <person name="McCann A."/>
            <person name="Guo C."/>
            <person name="Argimon S."/>
            <person name="Zhang W."/>
            <person name="Yang X."/>
            <person name="Jeffery I.B."/>
            <person name="Cooney J.C."/>
            <person name="Kagawa T.F."/>
            <person name="Liu W."/>
            <person name="Song Y."/>
            <person name="Salvetti E."/>
            <person name="Wrobel A."/>
            <person name="Rasinkangas P."/>
            <person name="Parkhill J."/>
            <person name="Rea M.C."/>
            <person name="O'Sullivan O."/>
            <person name="Ritari J."/>
            <person name="Douillard F.P."/>
            <person name="Paul Ross R."/>
            <person name="Yang R."/>
            <person name="Briner A.E."/>
            <person name="Felis G.E."/>
            <person name="de Vos W.M."/>
            <person name="Barrangou R."/>
            <person name="Klaenhammer T.R."/>
            <person name="Caufield P.W."/>
            <person name="Cui Y."/>
            <person name="Zhang H."/>
            <person name="O'Toole P.W."/>
        </authorList>
    </citation>
    <scope>NUCLEOTIDE SEQUENCE [LARGE SCALE GENOMIC DNA]</scope>
    <source>
        <strain evidence="4 5">DSM 20505</strain>
    </source>
</reference>
<sequence length="378" mass="41541">MTEFTEPLHFKSGVTLRKRLFMSPMTTQQSFYNGTVTRDEIDYYTNRAGGVGAVITGAANVQDGGKGWPGELSIADDLYLPELRALAKGIQSKGAKAIIQIFHGGRMTNKATLSGVQTVSASAVPAERPDAETPRAMTVDEIHATTAAFGEATRRAIAAGFDGIELHGANTYLIQQFFSPHSNRRTDEYGGSLENRYRFIKELLASVFAAVDKYADRPFIVGYRISPEEFETPGIRFADTLWLIDQLREQPLDYLHLSLNNYTRKSQDPNYQDQSMLSYVHAELDGRMPLIGVGGVRNRAAVTGVLASADAVAIGQQLLFDPTFAQKLLLGKDDTIVSAPFTDLIDTADLNVPIREFVRGMINARAARIAAYRASHNK</sequence>
<comment type="caution">
    <text evidence="4">The sequence shown here is derived from an EMBL/GenBank/DDBJ whole genome shotgun (WGS) entry which is preliminary data.</text>
</comment>
<organism evidence="4 5">
    <name type="scientific">Lacticaseibacillus sharpeae JCM 1186 = DSM 20505</name>
    <dbReference type="NCBI Taxonomy" id="1291052"/>
    <lineage>
        <taxon>Bacteria</taxon>
        <taxon>Bacillati</taxon>
        <taxon>Bacillota</taxon>
        <taxon>Bacilli</taxon>
        <taxon>Lactobacillales</taxon>
        <taxon>Lactobacillaceae</taxon>
        <taxon>Lacticaseibacillus</taxon>
    </lineage>
</organism>
<evidence type="ECO:0000259" key="3">
    <source>
        <dbReference type="Pfam" id="PF00724"/>
    </source>
</evidence>
<dbReference type="RefSeq" id="WP_082620474.1">
    <property type="nucleotide sequence ID" value="NZ_AYYO01000023.1"/>
</dbReference>
<dbReference type="AlphaFoldDB" id="A0A0R1ZK88"/>
<dbReference type="GO" id="GO:0016491">
    <property type="term" value="F:oxidoreductase activity"/>
    <property type="evidence" value="ECO:0007669"/>
    <property type="project" value="UniProtKB-KW"/>
</dbReference>
<accession>A0A0R1ZK88</accession>
<proteinExistence type="predicted"/>
<name>A0A0R1ZK88_9LACO</name>
<dbReference type="InterPro" id="IPR001155">
    <property type="entry name" value="OxRdtase_FMN_N"/>
</dbReference>
<dbReference type="PANTHER" id="PTHR43656:SF2">
    <property type="entry name" value="BINDING OXIDOREDUCTASE, PUTATIVE (AFU_ORTHOLOGUE AFUA_2G08260)-RELATED"/>
    <property type="match status" value="1"/>
</dbReference>
<dbReference type="Pfam" id="PF00724">
    <property type="entry name" value="Oxidored_FMN"/>
    <property type="match status" value="1"/>
</dbReference>